<evidence type="ECO:0000313" key="2">
    <source>
        <dbReference type="EMBL" id="PTH79006.1"/>
    </source>
</evidence>
<keyword evidence="1" id="KW-0472">Membrane</keyword>
<feature type="transmembrane region" description="Helical" evidence="1">
    <location>
        <begin position="20"/>
        <end position="41"/>
    </location>
</feature>
<dbReference type="EMBL" id="PZKL01000045">
    <property type="protein sequence ID" value="PTH79006.1"/>
    <property type="molecule type" value="Genomic_DNA"/>
</dbReference>
<name>A0A2T4MX05_AERVE</name>
<sequence>MMCTCEKKESNKEPVSGLSILVTLLVWAAVLAACLAGLYVISEPQRMQNDANYIIKENIKKEVLSWVHSQPDLASASNIATNYYKCEDIYSLRHSDCLAMIGSESLKKAITAAVIKSEVSKEYKDNFLGTSKK</sequence>
<evidence type="ECO:0000256" key="1">
    <source>
        <dbReference type="SAM" id="Phobius"/>
    </source>
</evidence>
<accession>A0A2T4MX05</accession>
<organism evidence="2 3">
    <name type="scientific">Aeromonas veronii</name>
    <dbReference type="NCBI Taxonomy" id="654"/>
    <lineage>
        <taxon>Bacteria</taxon>
        <taxon>Pseudomonadati</taxon>
        <taxon>Pseudomonadota</taxon>
        <taxon>Gammaproteobacteria</taxon>
        <taxon>Aeromonadales</taxon>
        <taxon>Aeromonadaceae</taxon>
        <taxon>Aeromonas</taxon>
    </lineage>
</organism>
<comment type="caution">
    <text evidence="2">The sequence shown here is derived from an EMBL/GenBank/DDBJ whole genome shotgun (WGS) entry which is preliminary data.</text>
</comment>
<dbReference type="AlphaFoldDB" id="A0A2T4MX05"/>
<evidence type="ECO:0000313" key="3">
    <source>
        <dbReference type="Proteomes" id="UP000241986"/>
    </source>
</evidence>
<dbReference type="PROSITE" id="PS51257">
    <property type="entry name" value="PROKAR_LIPOPROTEIN"/>
    <property type="match status" value="1"/>
</dbReference>
<gene>
    <name evidence="2" type="ORF">DAA48_21445</name>
</gene>
<keyword evidence="1" id="KW-0812">Transmembrane</keyword>
<keyword evidence="1" id="KW-1133">Transmembrane helix</keyword>
<dbReference type="Proteomes" id="UP000241986">
    <property type="component" value="Unassembled WGS sequence"/>
</dbReference>
<reference evidence="2 3" key="1">
    <citation type="submission" date="2018-03" db="EMBL/GenBank/DDBJ databases">
        <title>Aeromonas veronii whole genome sequencing and analysis.</title>
        <authorList>
            <person name="Xie H."/>
            <person name="Liu T."/>
            <person name="Wang K."/>
        </authorList>
    </citation>
    <scope>NUCLEOTIDE SEQUENCE [LARGE SCALE GENOMIC DNA]</scope>
    <source>
        <strain evidence="2 3">XH.VA.1</strain>
    </source>
</reference>
<protein>
    <submittedName>
        <fullName evidence="2">Uncharacterized protein</fullName>
    </submittedName>
</protein>
<dbReference type="RefSeq" id="WP_107684631.1">
    <property type="nucleotide sequence ID" value="NZ_PZKL01000045.1"/>
</dbReference>
<proteinExistence type="predicted"/>